<dbReference type="Proteomes" id="UP001244297">
    <property type="component" value="Unassembled WGS sequence"/>
</dbReference>
<organism evidence="1 2">
    <name type="scientific">Methylobacterium longum</name>
    <dbReference type="NCBI Taxonomy" id="767694"/>
    <lineage>
        <taxon>Bacteria</taxon>
        <taxon>Pseudomonadati</taxon>
        <taxon>Pseudomonadota</taxon>
        <taxon>Alphaproteobacteria</taxon>
        <taxon>Hyphomicrobiales</taxon>
        <taxon>Methylobacteriaceae</taxon>
        <taxon>Methylobacterium</taxon>
    </lineage>
</organism>
<keyword evidence="2" id="KW-1185">Reference proteome</keyword>
<dbReference type="EMBL" id="JAUFPT010000020">
    <property type="protein sequence ID" value="MDN3570442.1"/>
    <property type="molecule type" value="Genomic_DNA"/>
</dbReference>
<proteinExistence type="predicted"/>
<name>A0ABT8AKL4_9HYPH</name>
<evidence type="ECO:0000313" key="1">
    <source>
        <dbReference type="EMBL" id="MDN3570442.1"/>
    </source>
</evidence>
<dbReference type="RefSeq" id="WP_238291490.1">
    <property type="nucleotide sequence ID" value="NZ_BPQS01000039.1"/>
</dbReference>
<sequence>MSAFFCRRLEVIMICGASKSEYTNLQTASAPRILTWRTRPRLLTIDLEEFADIDDIAVDSVFEYAIKRDETLRKFGDRAILDRRGRAAEFRPGFVVTDAHPRGDRERAWWGLRSWHVLKVSDESVDDRRSQATHVAG</sequence>
<comment type="caution">
    <text evidence="1">The sequence shown here is derived from an EMBL/GenBank/DDBJ whole genome shotgun (WGS) entry which is preliminary data.</text>
</comment>
<reference evidence="2" key="1">
    <citation type="journal article" date="2019" name="Int. J. Syst. Evol. Microbiol.">
        <title>The Global Catalogue of Microorganisms (GCM) 10K type strain sequencing project: providing services to taxonomists for standard genome sequencing and annotation.</title>
        <authorList>
            <consortium name="The Broad Institute Genomics Platform"/>
            <consortium name="The Broad Institute Genome Sequencing Center for Infectious Disease"/>
            <person name="Wu L."/>
            <person name="Ma J."/>
        </authorList>
    </citation>
    <scope>NUCLEOTIDE SEQUENCE [LARGE SCALE GENOMIC DNA]</scope>
    <source>
        <strain evidence="2">CECT 7806</strain>
    </source>
</reference>
<protein>
    <submittedName>
        <fullName evidence="1">Uncharacterized protein</fullName>
    </submittedName>
</protein>
<accession>A0ABT8AKL4</accession>
<evidence type="ECO:0000313" key="2">
    <source>
        <dbReference type="Proteomes" id="UP001244297"/>
    </source>
</evidence>
<gene>
    <name evidence="1" type="ORF">QWZ18_07380</name>
</gene>